<protein>
    <recommendedName>
        <fullName evidence="1">Glycosyltransferase 2-like domain-containing protein</fullName>
    </recommendedName>
</protein>
<organism evidence="2">
    <name type="scientific">marine sediment metagenome</name>
    <dbReference type="NCBI Taxonomy" id="412755"/>
    <lineage>
        <taxon>unclassified sequences</taxon>
        <taxon>metagenomes</taxon>
        <taxon>ecological metagenomes</taxon>
    </lineage>
</organism>
<dbReference type="EMBL" id="BARS01018295">
    <property type="protein sequence ID" value="GAF92870.1"/>
    <property type="molecule type" value="Genomic_DNA"/>
</dbReference>
<evidence type="ECO:0000313" key="2">
    <source>
        <dbReference type="EMBL" id="GAF92870.1"/>
    </source>
</evidence>
<dbReference type="GO" id="GO:0016758">
    <property type="term" value="F:hexosyltransferase activity"/>
    <property type="evidence" value="ECO:0007669"/>
    <property type="project" value="UniProtKB-ARBA"/>
</dbReference>
<reference evidence="2" key="1">
    <citation type="journal article" date="2014" name="Front. Microbiol.">
        <title>High frequency of phylogenetically diverse reductive dehalogenase-homologous genes in deep subseafloor sedimentary metagenomes.</title>
        <authorList>
            <person name="Kawai M."/>
            <person name="Futagami T."/>
            <person name="Toyoda A."/>
            <person name="Takaki Y."/>
            <person name="Nishi S."/>
            <person name="Hori S."/>
            <person name="Arai W."/>
            <person name="Tsubouchi T."/>
            <person name="Morono Y."/>
            <person name="Uchiyama I."/>
            <person name="Ito T."/>
            <person name="Fujiyama A."/>
            <person name="Inagaki F."/>
            <person name="Takami H."/>
        </authorList>
    </citation>
    <scope>NUCLEOTIDE SEQUENCE</scope>
    <source>
        <strain evidence="2">Expedition CK06-06</strain>
    </source>
</reference>
<dbReference type="PANTHER" id="PTHR22916">
    <property type="entry name" value="GLYCOSYLTRANSFERASE"/>
    <property type="match status" value="1"/>
</dbReference>
<dbReference type="Gene3D" id="3.90.550.10">
    <property type="entry name" value="Spore Coat Polysaccharide Biosynthesis Protein SpsA, Chain A"/>
    <property type="match status" value="1"/>
</dbReference>
<accession>X0UWQ6</accession>
<name>X0UWQ6_9ZZZZ</name>
<dbReference type="SUPFAM" id="SSF53448">
    <property type="entry name" value="Nucleotide-diphospho-sugar transferases"/>
    <property type="match status" value="1"/>
</dbReference>
<evidence type="ECO:0000259" key="1">
    <source>
        <dbReference type="Pfam" id="PF00535"/>
    </source>
</evidence>
<dbReference type="InterPro" id="IPR001173">
    <property type="entry name" value="Glyco_trans_2-like"/>
</dbReference>
<dbReference type="InterPro" id="IPR029044">
    <property type="entry name" value="Nucleotide-diphossugar_trans"/>
</dbReference>
<proteinExistence type="predicted"/>
<dbReference type="Pfam" id="PF00535">
    <property type="entry name" value="Glycos_transf_2"/>
    <property type="match status" value="1"/>
</dbReference>
<feature type="domain" description="Glycosyltransferase 2-like" evidence="1">
    <location>
        <begin position="4"/>
        <end position="114"/>
    </location>
</feature>
<feature type="non-terminal residue" evidence="2">
    <location>
        <position position="1"/>
    </location>
</feature>
<comment type="caution">
    <text evidence="2">The sequence shown here is derived from an EMBL/GenBank/DDBJ whole genome shotgun (WGS) entry which is preliminary data.</text>
</comment>
<dbReference type="PANTHER" id="PTHR22916:SF3">
    <property type="entry name" value="UDP-GLCNAC:BETAGAL BETA-1,3-N-ACETYLGLUCOSAMINYLTRANSFERASE-LIKE PROTEIN 1"/>
    <property type="match status" value="1"/>
</dbReference>
<sequence length="243" mass="29127">ASIFRSYTDSRFKYYYAPIHTSLGEARKNAIKKTIGKWIAFLDVDDMWLPNKLSEQIKIINRYKHDNIGLIYGKTYILEMNGKNKKYFIYQSYDRKLFEGHIFKDLLFKGDFIPFLTAIVNKKAYEEVGGFSSYLKFAPDYYLFILIAEKYIVKAVKKRIAISRLHSDNYTKKMFDIAFYEEIRILSSFVNDYPAIQKRITMIKFRHFFKKYTPPLLFNLSIFIKNYFFRKKKKISHPYYTSS</sequence>
<gene>
    <name evidence="2" type="ORF">S01H1_29786</name>
</gene>
<dbReference type="AlphaFoldDB" id="X0UWQ6"/>